<feature type="region of interest" description="Disordered" evidence="1">
    <location>
        <begin position="1"/>
        <end position="37"/>
    </location>
</feature>
<dbReference type="GeneID" id="87834901"/>
<evidence type="ECO:0000313" key="2">
    <source>
        <dbReference type="EMBL" id="KAK3297242.1"/>
    </source>
</evidence>
<proteinExistence type="predicted"/>
<accession>A0AAE0LTS3</accession>
<protein>
    <submittedName>
        <fullName evidence="2">Uncharacterized protein</fullName>
    </submittedName>
</protein>
<organism evidence="2 3">
    <name type="scientific">Chaetomium fimeti</name>
    <dbReference type="NCBI Taxonomy" id="1854472"/>
    <lineage>
        <taxon>Eukaryota</taxon>
        <taxon>Fungi</taxon>
        <taxon>Dikarya</taxon>
        <taxon>Ascomycota</taxon>
        <taxon>Pezizomycotina</taxon>
        <taxon>Sordariomycetes</taxon>
        <taxon>Sordariomycetidae</taxon>
        <taxon>Sordariales</taxon>
        <taxon>Chaetomiaceae</taxon>
        <taxon>Chaetomium</taxon>
    </lineage>
</organism>
<dbReference type="EMBL" id="JAUEPN010000003">
    <property type="protein sequence ID" value="KAK3297242.1"/>
    <property type="molecule type" value="Genomic_DNA"/>
</dbReference>
<dbReference type="AlphaFoldDB" id="A0AAE0LTS3"/>
<keyword evidence="3" id="KW-1185">Reference proteome</keyword>
<evidence type="ECO:0000256" key="1">
    <source>
        <dbReference type="SAM" id="MobiDB-lite"/>
    </source>
</evidence>
<reference evidence="2" key="2">
    <citation type="submission" date="2023-06" db="EMBL/GenBank/DDBJ databases">
        <authorList>
            <consortium name="Lawrence Berkeley National Laboratory"/>
            <person name="Haridas S."/>
            <person name="Hensen N."/>
            <person name="Bonometti L."/>
            <person name="Westerberg I."/>
            <person name="Brannstrom I.O."/>
            <person name="Guillou S."/>
            <person name="Cros-Aarteil S."/>
            <person name="Calhoun S."/>
            <person name="Kuo A."/>
            <person name="Mondo S."/>
            <person name="Pangilinan J."/>
            <person name="Riley R."/>
            <person name="Labutti K."/>
            <person name="Andreopoulos B."/>
            <person name="Lipzen A."/>
            <person name="Chen C."/>
            <person name="Yanf M."/>
            <person name="Daum C."/>
            <person name="Ng V."/>
            <person name="Clum A."/>
            <person name="Steindorff A."/>
            <person name="Ohm R."/>
            <person name="Martin F."/>
            <person name="Silar P."/>
            <person name="Natvig D."/>
            <person name="Lalanne C."/>
            <person name="Gautier V."/>
            <person name="Ament-Velasquez S.L."/>
            <person name="Kruys A."/>
            <person name="Hutchinson M.I."/>
            <person name="Powell A.J."/>
            <person name="Barry K."/>
            <person name="Miller A.N."/>
            <person name="Grigoriev I.V."/>
            <person name="Debuchy R."/>
            <person name="Gladieux P."/>
            <person name="Thoren M.H."/>
            <person name="Johannesson H."/>
        </authorList>
    </citation>
    <scope>NUCLEOTIDE SEQUENCE</scope>
    <source>
        <strain evidence="2">CBS 168.71</strain>
    </source>
</reference>
<name>A0AAE0LTS3_9PEZI</name>
<sequence length="200" mass="22556">MEPTSDATDPLAKPQFLAEQEPDPSLRTVTKGGPDAGAIDAQVPDARVTAEERFATFDLSAVSHVVIQVSITRQQDIFRRVGYQYDWDRPGPFWHFLGKIAAKAIFNDEIKLDVLNYIPLGRREFICYTTPTWTATVKAREADGLTEPPPLHVIEVNFKKPVPSQPLEMSWVPARDRVLLQIRRWNEDSGGEEDNPDISD</sequence>
<evidence type="ECO:0000313" key="3">
    <source>
        <dbReference type="Proteomes" id="UP001278766"/>
    </source>
</evidence>
<dbReference type="Proteomes" id="UP001278766">
    <property type="component" value="Unassembled WGS sequence"/>
</dbReference>
<comment type="caution">
    <text evidence="2">The sequence shown here is derived from an EMBL/GenBank/DDBJ whole genome shotgun (WGS) entry which is preliminary data.</text>
</comment>
<gene>
    <name evidence="2" type="ORF">B0H64DRAFT_121410</name>
</gene>
<dbReference type="RefSeq" id="XP_062660756.1">
    <property type="nucleotide sequence ID" value="XM_062797953.1"/>
</dbReference>
<reference evidence="2" key="1">
    <citation type="journal article" date="2023" name="Mol. Phylogenet. Evol.">
        <title>Genome-scale phylogeny and comparative genomics of the fungal order Sordariales.</title>
        <authorList>
            <person name="Hensen N."/>
            <person name="Bonometti L."/>
            <person name="Westerberg I."/>
            <person name="Brannstrom I.O."/>
            <person name="Guillou S."/>
            <person name="Cros-Aarteil S."/>
            <person name="Calhoun S."/>
            <person name="Haridas S."/>
            <person name="Kuo A."/>
            <person name="Mondo S."/>
            <person name="Pangilinan J."/>
            <person name="Riley R."/>
            <person name="LaButti K."/>
            <person name="Andreopoulos B."/>
            <person name="Lipzen A."/>
            <person name="Chen C."/>
            <person name="Yan M."/>
            <person name="Daum C."/>
            <person name="Ng V."/>
            <person name="Clum A."/>
            <person name="Steindorff A."/>
            <person name="Ohm R.A."/>
            <person name="Martin F."/>
            <person name="Silar P."/>
            <person name="Natvig D.O."/>
            <person name="Lalanne C."/>
            <person name="Gautier V."/>
            <person name="Ament-Velasquez S.L."/>
            <person name="Kruys A."/>
            <person name="Hutchinson M.I."/>
            <person name="Powell A.J."/>
            <person name="Barry K."/>
            <person name="Miller A.N."/>
            <person name="Grigoriev I.V."/>
            <person name="Debuchy R."/>
            <person name="Gladieux P."/>
            <person name="Hiltunen Thoren M."/>
            <person name="Johannesson H."/>
        </authorList>
    </citation>
    <scope>NUCLEOTIDE SEQUENCE</scope>
    <source>
        <strain evidence="2">CBS 168.71</strain>
    </source>
</reference>